<dbReference type="InterPro" id="IPR036259">
    <property type="entry name" value="MFS_trans_sf"/>
</dbReference>
<feature type="transmembrane region" description="Helical" evidence="2">
    <location>
        <begin position="175"/>
        <end position="196"/>
    </location>
</feature>
<feature type="transmembrane region" description="Helical" evidence="2">
    <location>
        <begin position="364"/>
        <end position="383"/>
    </location>
</feature>
<evidence type="ECO:0000256" key="1">
    <source>
        <dbReference type="SAM" id="MobiDB-lite"/>
    </source>
</evidence>
<feature type="transmembrane region" description="Helical" evidence="2">
    <location>
        <begin position="111"/>
        <end position="135"/>
    </location>
</feature>
<dbReference type="Gene3D" id="1.20.1250.20">
    <property type="entry name" value="MFS general substrate transporter like domains"/>
    <property type="match status" value="1"/>
</dbReference>
<protein>
    <submittedName>
        <fullName evidence="3">Putative MFS family arabinose efflux permease</fullName>
    </submittedName>
</protein>
<gene>
    <name evidence="3" type="ORF">FB384_000530</name>
</gene>
<accession>A0A839XNU6</accession>
<feature type="transmembrane region" description="Helical" evidence="2">
    <location>
        <begin position="86"/>
        <end position="105"/>
    </location>
</feature>
<feature type="region of interest" description="Disordered" evidence="1">
    <location>
        <begin position="390"/>
        <end position="419"/>
    </location>
</feature>
<evidence type="ECO:0000313" key="4">
    <source>
        <dbReference type="Proteomes" id="UP000564573"/>
    </source>
</evidence>
<keyword evidence="4" id="KW-1185">Reference proteome</keyword>
<feature type="transmembrane region" description="Helical" evidence="2">
    <location>
        <begin position="60"/>
        <end position="79"/>
    </location>
</feature>
<feature type="compositionally biased region" description="Low complexity" evidence="1">
    <location>
        <begin position="402"/>
        <end position="419"/>
    </location>
</feature>
<dbReference type="Pfam" id="PF06779">
    <property type="entry name" value="MFS_4"/>
    <property type="match status" value="1"/>
</dbReference>
<keyword evidence="2" id="KW-0472">Membrane</keyword>
<sequence length="419" mass="41706">MGAVNTRPERSGEQCRPAWQMVVQGAFALAAAMGIGRFVFTPILPLMQAQAGMSAQTGNALATANYVGYLAGAVAAIVLPRLARSIPALRTCLVLLAATLAGMAVTTDTVAWLAMRAVAGVASALIFVIASNATLQRLRSHAQHLTGWVYCGVGAGIAVSGLCVLAVDAVGGWQLAWWVAATLTTALAAVAWRLPAPQAPAVSPDTRAGGGSGRRRFAALLVGYSLEGAGYIIAGTFLVAALSRTGPAWLGNGAWVLVGLAAAPSCVLWAAAAHRFSRPSLLIAALLLQAVGMALPALFGGIAAALVSAVLFGGTFMGVTTLTLATGAHLGVPRATALLTAGYSLGQVLGPLGVAPLLTRGYGPALLVAAVLAAAAAAATALLRLRSPAAGPVDGSGPGTHPGSASPPEGAAPRGPTAT</sequence>
<feature type="transmembrane region" description="Helical" evidence="2">
    <location>
        <begin position="305"/>
        <end position="325"/>
    </location>
</feature>
<feature type="transmembrane region" description="Helical" evidence="2">
    <location>
        <begin position="280"/>
        <end position="299"/>
    </location>
</feature>
<evidence type="ECO:0000313" key="3">
    <source>
        <dbReference type="EMBL" id="MBB3661626.1"/>
    </source>
</evidence>
<evidence type="ECO:0000256" key="2">
    <source>
        <dbReference type="SAM" id="Phobius"/>
    </source>
</evidence>
<dbReference type="RefSeq" id="WP_323985105.1">
    <property type="nucleotide sequence ID" value="NZ_JACIBS010000001.1"/>
</dbReference>
<dbReference type="InterPro" id="IPR010645">
    <property type="entry name" value="MFS_4"/>
</dbReference>
<feature type="transmembrane region" description="Helical" evidence="2">
    <location>
        <begin position="21"/>
        <end position="40"/>
    </location>
</feature>
<feature type="transmembrane region" description="Helical" evidence="2">
    <location>
        <begin position="147"/>
        <end position="169"/>
    </location>
</feature>
<feature type="transmembrane region" description="Helical" evidence="2">
    <location>
        <begin position="337"/>
        <end position="358"/>
    </location>
</feature>
<comment type="caution">
    <text evidence="3">The sequence shown here is derived from an EMBL/GenBank/DDBJ whole genome shotgun (WGS) entry which is preliminary data.</text>
</comment>
<dbReference type="PANTHER" id="PTHR23537:SF1">
    <property type="entry name" value="SUGAR TRANSPORTER"/>
    <property type="match status" value="1"/>
</dbReference>
<dbReference type="EMBL" id="JACIBS010000001">
    <property type="protein sequence ID" value="MBB3661626.1"/>
    <property type="molecule type" value="Genomic_DNA"/>
</dbReference>
<dbReference type="PANTHER" id="PTHR23537">
    <property type="match status" value="1"/>
</dbReference>
<name>A0A839XNU6_9PSEU</name>
<dbReference type="Proteomes" id="UP000564573">
    <property type="component" value="Unassembled WGS sequence"/>
</dbReference>
<reference evidence="3 4" key="1">
    <citation type="submission" date="2020-08" db="EMBL/GenBank/DDBJ databases">
        <title>Sequencing the genomes of 1000 actinobacteria strains.</title>
        <authorList>
            <person name="Klenk H.-P."/>
        </authorList>
    </citation>
    <scope>NUCLEOTIDE SEQUENCE [LARGE SCALE GENOMIC DNA]</scope>
    <source>
        <strain evidence="3 4">DSM 45267</strain>
    </source>
</reference>
<organism evidence="3 4">
    <name type="scientific">Prauserella sediminis</name>
    <dbReference type="NCBI Taxonomy" id="577680"/>
    <lineage>
        <taxon>Bacteria</taxon>
        <taxon>Bacillati</taxon>
        <taxon>Actinomycetota</taxon>
        <taxon>Actinomycetes</taxon>
        <taxon>Pseudonocardiales</taxon>
        <taxon>Pseudonocardiaceae</taxon>
        <taxon>Prauserella</taxon>
        <taxon>Prauserella salsuginis group</taxon>
    </lineage>
</organism>
<dbReference type="SUPFAM" id="SSF103473">
    <property type="entry name" value="MFS general substrate transporter"/>
    <property type="match status" value="1"/>
</dbReference>
<proteinExistence type="predicted"/>
<feature type="transmembrane region" description="Helical" evidence="2">
    <location>
        <begin position="217"/>
        <end position="242"/>
    </location>
</feature>
<feature type="transmembrane region" description="Helical" evidence="2">
    <location>
        <begin position="254"/>
        <end position="273"/>
    </location>
</feature>
<dbReference type="GO" id="GO:0005886">
    <property type="term" value="C:plasma membrane"/>
    <property type="evidence" value="ECO:0007669"/>
    <property type="project" value="TreeGrafter"/>
</dbReference>
<keyword evidence="2" id="KW-0812">Transmembrane</keyword>
<dbReference type="AlphaFoldDB" id="A0A839XNU6"/>
<keyword evidence="2" id="KW-1133">Transmembrane helix</keyword>